<sequence length="66" mass="7527">MHLTQYTWVPNTPFVQQGIVQREIGRVANRFPGVGSAARPPMPITRWGALARFQDLIQEFRTNESS</sequence>
<dbReference type="KEGG" id="vg:29069399"/>
<protein>
    <submittedName>
        <fullName evidence="1">Uncharacterized protein</fullName>
    </submittedName>
</protein>
<evidence type="ECO:0000313" key="1">
    <source>
        <dbReference type="EMBL" id="ANZ49359.1"/>
    </source>
</evidence>
<dbReference type="Proteomes" id="UP000203302">
    <property type="component" value="Segment"/>
</dbReference>
<dbReference type="GeneID" id="29069399"/>
<dbReference type="RefSeq" id="YP_009293245.1">
    <property type="nucleotide sequence ID" value="NC_031127.1"/>
</dbReference>
<evidence type="ECO:0000313" key="2">
    <source>
        <dbReference type="Proteomes" id="UP000203302"/>
    </source>
</evidence>
<name>A0A1B2IDM5_9CAUD</name>
<accession>A0A1B2IDM5</accession>
<dbReference type="EMBL" id="KX397368">
    <property type="protein sequence ID" value="ANZ49359.1"/>
    <property type="molecule type" value="Genomic_DNA"/>
</dbReference>
<proteinExistence type="predicted"/>
<reference evidence="2" key="1">
    <citation type="submission" date="2016-06" db="EMBL/GenBank/DDBJ databases">
        <authorList>
            <person name="Berg J.A."/>
            <person name="Grossarth S.E."/>
            <person name="Jarvis T.M."/>
            <person name="Merrill B.D."/>
            <person name="Breakwell D.P."/>
            <person name="Hope S."/>
            <person name="Grose J.H."/>
        </authorList>
    </citation>
    <scope>NUCLEOTIDE SEQUENCE [LARGE SCALE GENOMIC DNA]</scope>
</reference>
<gene>
    <name evidence="1" type="ORF">HUXLEY_277</name>
</gene>
<organism evidence="1 2">
    <name type="scientific">Erwinia phage vB_EamM_Huxley</name>
    <dbReference type="NCBI Taxonomy" id="1883373"/>
    <lineage>
        <taxon>Viruses</taxon>
        <taxon>Duplodnaviria</taxon>
        <taxon>Heunggongvirae</taxon>
        <taxon>Uroviricota</taxon>
        <taxon>Caudoviricetes</taxon>
        <taxon>Chimalliviridae</taxon>
        <taxon>Machinavirus</taxon>
        <taxon>Machinavirus machina</taxon>
    </lineage>
</organism>